<dbReference type="RefSeq" id="WP_013551707.1">
    <property type="nucleotide sequence ID" value="NC_014934.1"/>
</dbReference>
<dbReference type="KEGG" id="cao:Celal_2968"/>
<dbReference type="NCBIfam" id="TIGR03165">
    <property type="entry name" value="F1F0_chp_2"/>
    <property type="match status" value="1"/>
</dbReference>
<sequence length="100" mass="11634">MNDLVMILLSFFGGTAIGALFFGGLWFTTKKVLTSKWPVSLYLGSLFIRIGFTLLGFYYIGQNDWKYMLFCLLGFISARFIVIRMTKTKEMELMKLEKKY</sequence>
<accession>E6XEF4</accession>
<dbReference type="InterPro" id="IPR017581">
    <property type="entry name" value="AtpR-like"/>
</dbReference>
<proteinExistence type="predicted"/>
<dbReference type="HOGENOM" id="CLU_155951_1_0_10"/>
<organism evidence="2 3">
    <name type="scientific">Cellulophaga algicola (strain DSM 14237 / IC166 / ACAM 630)</name>
    <dbReference type="NCBI Taxonomy" id="688270"/>
    <lineage>
        <taxon>Bacteria</taxon>
        <taxon>Pseudomonadati</taxon>
        <taxon>Bacteroidota</taxon>
        <taxon>Flavobacteriia</taxon>
        <taxon>Flavobacteriales</taxon>
        <taxon>Flavobacteriaceae</taxon>
        <taxon>Cellulophaga</taxon>
    </lineage>
</organism>
<reference evidence="2 3" key="1">
    <citation type="journal article" date="2010" name="Stand. Genomic Sci.">
        <title>Complete genome sequence of Cellulophaga algicola type strain (IC166).</title>
        <authorList>
            <person name="Abt B."/>
            <person name="Lu M."/>
            <person name="Misra M."/>
            <person name="Han C."/>
            <person name="Nolan M."/>
            <person name="Lucas S."/>
            <person name="Hammon N."/>
            <person name="Deshpande S."/>
            <person name="Cheng J.F."/>
            <person name="Tapia R."/>
            <person name="Goodwin L."/>
            <person name="Pitluck S."/>
            <person name="Liolios K."/>
            <person name="Pagani I."/>
            <person name="Ivanova N."/>
            <person name="Mavromatis K."/>
            <person name="Ovchinikova G."/>
            <person name="Pati A."/>
            <person name="Chen A."/>
            <person name="Palaniappan K."/>
            <person name="Land M."/>
            <person name="Hauser L."/>
            <person name="Chang Y.J."/>
            <person name="Jeffries C.D."/>
            <person name="Detter J.C."/>
            <person name="Brambilla E."/>
            <person name="Rohde M."/>
            <person name="Tindall B.J."/>
            <person name="Goker M."/>
            <person name="Woyke T."/>
            <person name="Bristow J."/>
            <person name="Eisen J.A."/>
            <person name="Markowitz V."/>
            <person name="Hugenholtz P."/>
            <person name="Kyrpides N.C."/>
            <person name="Klenk H.P."/>
            <person name="Lapidus A."/>
        </authorList>
    </citation>
    <scope>NUCLEOTIDE SEQUENCE [LARGE SCALE GENOMIC DNA]</scope>
    <source>
        <strain evidence="3">DSM 14237 / IC166 / ACAM 630</strain>
    </source>
</reference>
<dbReference type="eggNOG" id="ENOG50331H5">
    <property type="taxonomic scope" value="Bacteria"/>
</dbReference>
<dbReference type="Pfam" id="PF12966">
    <property type="entry name" value="AtpR"/>
    <property type="match status" value="1"/>
</dbReference>
<dbReference type="OrthoDB" id="467414at2"/>
<dbReference type="AlphaFoldDB" id="E6XEF4"/>
<dbReference type="EMBL" id="CP002453">
    <property type="protein sequence ID" value="ADV50244.1"/>
    <property type="molecule type" value="Genomic_DNA"/>
</dbReference>
<keyword evidence="1" id="KW-0472">Membrane</keyword>
<evidence type="ECO:0000256" key="1">
    <source>
        <dbReference type="SAM" id="Phobius"/>
    </source>
</evidence>
<name>E6XEF4_CELAD</name>
<keyword evidence="1" id="KW-1133">Transmembrane helix</keyword>
<feature type="transmembrane region" description="Helical" evidence="1">
    <location>
        <begin position="67"/>
        <end position="86"/>
    </location>
</feature>
<feature type="transmembrane region" description="Helical" evidence="1">
    <location>
        <begin position="6"/>
        <end position="27"/>
    </location>
</feature>
<gene>
    <name evidence="2" type="ordered locus">Celal_2968</name>
</gene>
<dbReference type="Proteomes" id="UP000008634">
    <property type="component" value="Chromosome"/>
</dbReference>
<evidence type="ECO:0000313" key="3">
    <source>
        <dbReference type="Proteomes" id="UP000008634"/>
    </source>
</evidence>
<keyword evidence="1" id="KW-0812">Transmembrane</keyword>
<evidence type="ECO:0000313" key="2">
    <source>
        <dbReference type="EMBL" id="ADV50244.1"/>
    </source>
</evidence>
<dbReference type="STRING" id="688270.Celal_2968"/>
<keyword evidence="3" id="KW-1185">Reference proteome</keyword>
<protein>
    <submittedName>
        <fullName evidence="2">F1/F0 ATPase, Methanosarcina type, subunit 2</fullName>
    </submittedName>
</protein>
<feature type="transmembrane region" description="Helical" evidence="1">
    <location>
        <begin position="39"/>
        <end position="61"/>
    </location>
</feature>